<sequence length="203" mass="22651">MYPSHPLSLFFPSQRAYASEMHHPRTSCTYTLAYGIVYRVVATLAYVNKQGQPASQPASQPESWSGRLLRGSVMTMTTTTLSLELQVYQAASRNCQLTYILPKTLFLFFSVVAAQRHEKFFRLSRHSLPLRNSSMYARTHMAQSDLCLLLFVSLADLRRRSMRALAPASSERASSQPLSFPLSAQDGLSIDDTLASATSSSWS</sequence>
<comment type="caution">
    <text evidence="2">The sequence shown here is derived from an EMBL/GenBank/DDBJ whole genome shotgun (WGS) entry which is preliminary data.</text>
</comment>
<reference evidence="2 3" key="1">
    <citation type="submission" date="2024-04" db="EMBL/GenBank/DDBJ databases">
        <title>Phyllosticta paracitricarpa is synonymous to the EU quarantine fungus P. citricarpa based on phylogenomic analyses.</title>
        <authorList>
            <consortium name="Lawrence Berkeley National Laboratory"/>
            <person name="Van Ingen-Buijs V.A."/>
            <person name="Van Westerhoven A.C."/>
            <person name="Haridas S."/>
            <person name="Skiadas P."/>
            <person name="Martin F."/>
            <person name="Groenewald J.Z."/>
            <person name="Crous P.W."/>
            <person name="Seidl M.F."/>
        </authorList>
    </citation>
    <scope>NUCLEOTIDE SEQUENCE [LARGE SCALE GENOMIC DNA]</scope>
    <source>
        <strain evidence="2 3">CBS 123371</strain>
    </source>
</reference>
<name>A0ABR1KTY5_9PEZI</name>
<proteinExistence type="predicted"/>
<dbReference type="Proteomes" id="UP001363622">
    <property type="component" value="Unassembled WGS sequence"/>
</dbReference>
<evidence type="ECO:0000256" key="1">
    <source>
        <dbReference type="SAM" id="MobiDB-lite"/>
    </source>
</evidence>
<evidence type="ECO:0000313" key="2">
    <source>
        <dbReference type="EMBL" id="KAK7521640.1"/>
    </source>
</evidence>
<organism evidence="2 3">
    <name type="scientific">Phyllosticta citriasiana</name>
    <dbReference type="NCBI Taxonomy" id="595635"/>
    <lineage>
        <taxon>Eukaryota</taxon>
        <taxon>Fungi</taxon>
        <taxon>Dikarya</taxon>
        <taxon>Ascomycota</taxon>
        <taxon>Pezizomycotina</taxon>
        <taxon>Dothideomycetes</taxon>
        <taxon>Dothideomycetes incertae sedis</taxon>
        <taxon>Botryosphaeriales</taxon>
        <taxon>Phyllostictaceae</taxon>
        <taxon>Phyllosticta</taxon>
    </lineage>
</organism>
<evidence type="ECO:0000313" key="3">
    <source>
        <dbReference type="Proteomes" id="UP001363622"/>
    </source>
</evidence>
<feature type="region of interest" description="Disordered" evidence="1">
    <location>
        <begin position="166"/>
        <end position="185"/>
    </location>
</feature>
<protein>
    <submittedName>
        <fullName evidence="2">Uncharacterized protein</fullName>
    </submittedName>
</protein>
<gene>
    <name evidence="2" type="ORF">IWZ03DRAFT_369120</name>
</gene>
<keyword evidence="3" id="KW-1185">Reference proteome</keyword>
<accession>A0ABR1KTY5</accession>
<dbReference type="EMBL" id="JBBPHU010000002">
    <property type="protein sequence ID" value="KAK7521640.1"/>
    <property type="molecule type" value="Genomic_DNA"/>
</dbReference>